<proteinExistence type="predicted"/>
<dbReference type="EMBL" id="CP094298">
    <property type="protein sequence ID" value="UNZ05157.1"/>
    <property type="molecule type" value="Genomic_DNA"/>
</dbReference>
<sequence length="119" mass="13531">MRLSDLFRGRLTWRELRVLLRQLPAAARTWIALGQEDQLWGLSEHLQAMAVDELRIANWQRENEGREKSKQTKHPKPIPRPSSKRDKTAAESPERKAARTAALERAAARRAAIAAGEIT</sequence>
<evidence type="ECO:0000313" key="2">
    <source>
        <dbReference type="EMBL" id="UNZ05157.1"/>
    </source>
</evidence>
<evidence type="ECO:0000313" key="3">
    <source>
        <dbReference type="Proteomes" id="UP000829494"/>
    </source>
</evidence>
<evidence type="ECO:0008006" key="4">
    <source>
        <dbReference type="Google" id="ProtNLM"/>
    </source>
</evidence>
<reference evidence="2 3" key="1">
    <citation type="submission" date="2022-03" db="EMBL/GenBank/DDBJ databases">
        <title>Complete genome of Streptomyces rimosus ssp. rimosus R7 (=ATCC 10970).</title>
        <authorList>
            <person name="Beganovic S."/>
            <person name="Ruckert C."/>
            <person name="Busche T."/>
            <person name="Kalinowski J."/>
            <person name="Wittmann C."/>
        </authorList>
    </citation>
    <scope>NUCLEOTIDE SEQUENCE [LARGE SCALE GENOMIC DNA]</scope>
    <source>
        <strain evidence="2 3">R7</strain>
    </source>
</reference>
<feature type="region of interest" description="Disordered" evidence="1">
    <location>
        <begin position="62"/>
        <end position="103"/>
    </location>
</feature>
<gene>
    <name evidence="2" type="ORF">SRIMR7_23655</name>
</gene>
<organism evidence="2 3">
    <name type="scientific">Streptomyces rimosus subsp. rimosus</name>
    <dbReference type="NCBI Taxonomy" id="132474"/>
    <lineage>
        <taxon>Bacteria</taxon>
        <taxon>Bacillati</taxon>
        <taxon>Actinomycetota</taxon>
        <taxon>Actinomycetes</taxon>
        <taxon>Kitasatosporales</taxon>
        <taxon>Streptomycetaceae</taxon>
        <taxon>Streptomyces</taxon>
    </lineage>
</organism>
<accession>A0ABY3Z6N6</accession>
<evidence type="ECO:0000256" key="1">
    <source>
        <dbReference type="SAM" id="MobiDB-lite"/>
    </source>
</evidence>
<feature type="compositionally biased region" description="Basic and acidic residues" evidence="1">
    <location>
        <begin position="83"/>
        <end position="97"/>
    </location>
</feature>
<dbReference type="GeneID" id="66855734"/>
<protein>
    <recommendedName>
        <fullName evidence="4">Transposase</fullName>
    </recommendedName>
</protein>
<dbReference type="Proteomes" id="UP000829494">
    <property type="component" value="Chromosome"/>
</dbReference>
<dbReference type="RefSeq" id="WP_003979807.1">
    <property type="nucleotide sequence ID" value="NZ_CP043497.1"/>
</dbReference>
<keyword evidence="3" id="KW-1185">Reference proteome</keyword>
<name>A0ABY3Z6N6_STRRM</name>